<proteinExistence type="predicted"/>
<sequence length="115" mass="12815">MVIMLTEVGESDSIIIFWTPLLQASEIPWLEAAPIVVPCPSSNSLDPRAWEKPVVSHSPSPHEPLNLITPPMDASFELWFQLPCHPCSVLTIPHLVYPIQVGLPVPSKFRENVLK</sequence>
<evidence type="ECO:0000313" key="1">
    <source>
        <dbReference type="EMBL" id="OMO78537.1"/>
    </source>
</evidence>
<accession>A0A1R3I7G1</accession>
<gene>
    <name evidence="1" type="ORF">COLO4_24726</name>
</gene>
<reference evidence="2" key="1">
    <citation type="submission" date="2013-09" db="EMBL/GenBank/DDBJ databases">
        <title>Corchorus olitorius genome sequencing.</title>
        <authorList>
            <person name="Alam M."/>
            <person name="Haque M.S."/>
            <person name="Islam M.S."/>
            <person name="Emdad E.M."/>
            <person name="Islam M.M."/>
            <person name="Ahmed B."/>
            <person name="Halim A."/>
            <person name="Hossen Q.M.M."/>
            <person name="Hossain M.Z."/>
            <person name="Ahmed R."/>
            <person name="Khan M.M."/>
            <person name="Islam R."/>
            <person name="Rashid M.M."/>
            <person name="Khan S.A."/>
            <person name="Rahman M.S."/>
            <person name="Alam M."/>
            <person name="Yahiya A.S."/>
            <person name="Khan M.S."/>
            <person name="Azam M.S."/>
            <person name="Haque T."/>
            <person name="Lashkar M.Z.H."/>
            <person name="Akhand A.I."/>
            <person name="Morshed G."/>
            <person name="Roy S."/>
            <person name="Uddin K.S."/>
            <person name="Rabeya T."/>
            <person name="Hossain A.S."/>
            <person name="Chowdhury A."/>
            <person name="Snigdha A.R."/>
            <person name="Mortoza M.S."/>
            <person name="Matin S.A."/>
            <person name="Hoque S.M.E."/>
            <person name="Islam M.K."/>
            <person name="Roy D.K."/>
            <person name="Haider R."/>
            <person name="Moosa M.M."/>
            <person name="Elias S.M."/>
            <person name="Hasan A.M."/>
            <person name="Jahan S."/>
            <person name="Shafiuddin M."/>
            <person name="Mahmood N."/>
            <person name="Shommy N.S."/>
        </authorList>
    </citation>
    <scope>NUCLEOTIDE SEQUENCE [LARGE SCALE GENOMIC DNA]</scope>
    <source>
        <strain evidence="2">cv. O-4</strain>
    </source>
</reference>
<dbReference type="AlphaFoldDB" id="A0A1R3I7G1"/>
<dbReference type="EMBL" id="AWUE01018738">
    <property type="protein sequence ID" value="OMO78537.1"/>
    <property type="molecule type" value="Genomic_DNA"/>
</dbReference>
<dbReference type="Proteomes" id="UP000187203">
    <property type="component" value="Unassembled WGS sequence"/>
</dbReference>
<comment type="caution">
    <text evidence="1">The sequence shown here is derived from an EMBL/GenBank/DDBJ whole genome shotgun (WGS) entry which is preliminary data.</text>
</comment>
<evidence type="ECO:0000313" key="2">
    <source>
        <dbReference type="Proteomes" id="UP000187203"/>
    </source>
</evidence>
<name>A0A1R3I7G1_9ROSI</name>
<keyword evidence="2" id="KW-1185">Reference proteome</keyword>
<protein>
    <submittedName>
        <fullName evidence="1">ABC transporter A family member 7-like protein</fullName>
    </submittedName>
</protein>
<organism evidence="1 2">
    <name type="scientific">Corchorus olitorius</name>
    <dbReference type="NCBI Taxonomy" id="93759"/>
    <lineage>
        <taxon>Eukaryota</taxon>
        <taxon>Viridiplantae</taxon>
        <taxon>Streptophyta</taxon>
        <taxon>Embryophyta</taxon>
        <taxon>Tracheophyta</taxon>
        <taxon>Spermatophyta</taxon>
        <taxon>Magnoliopsida</taxon>
        <taxon>eudicotyledons</taxon>
        <taxon>Gunneridae</taxon>
        <taxon>Pentapetalae</taxon>
        <taxon>rosids</taxon>
        <taxon>malvids</taxon>
        <taxon>Malvales</taxon>
        <taxon>Malvaceae</taxon>
        <taxon>Grewioideae</taxon>
        <taxon>Apeibeae</taxon>
        <taxon>Corchorus</taxon>
    </lineage>
</organism>